<dbReference type="SUPFAM" id="SSF52833">
    <property type="entry name" value="Thioredoxin-like"/>
    <property type="match status" value="1"/>
</dbReference>
<dbReference type="EMBL" id="JADILW010000087">
    <property type="protein sequence ID" value="MBO8480663.1"/>
    <property type="molecule type" value="Genomic_DNA"/>
</dbReference>
<dbReference type="Pfam" id="PF00085">
    <property type="entry name" value="Thioredoxin"/>
    <property type="match status" value="1"/>
</dbReference>
<evidence type="ECO:0000256" key="6">
    <source>
        <dbReference type="NCBIfam" id="TIGR01068"/>
    </source>
</evidence>
<keyword evidence="4 9" id="KW-1015">Disulfide bond</keyword>
<dbReference type="AlphaFoldDB" id="A0A9D9NPI7"/>
<dbReference type="PROSITE" id="PS00194">
    <property type="entry name" value="THIOREDOXIN_1"/>
    <property type="match status" value="1"/>
</dbReference>
<dbReference type="Gene3D" id="3.40.30.10">
    <property type="entry name" value="Glutaredoxin"/>
    <property type="match status" value="1"/>
</dbReference>
<evidence type="ECO:0000256" key="4">
    <source>
        <dbReference type="ARBA" id="ARBA00023157"/>
    </source>
</evidence>
<keyword evidence="3" id="KW-0249">Electron transport</keyword>
<gene>
    <name evidence="11" type="primary">trxA</name>
    <name evidence="11" type="ORF">IAB76_06105</name>
</gene>
<evidence type="ECO:0000256" key="1">
    <source>
        <dbReference type="ARBA" id="ARBA00008987"/>
    </source>
</evidence>
<feature type="active site" description="Nucleophile" evidence="8">
    <location>
        <position position="29"/>
    </location>
</feature>
<evidence type="ECO:0000256" key="9">
    <source>
        <dbReference type="PIRSR" id="PIRSR000077-4"/>
    </source>
</evidence>
<dbReference type="PROSITE" id="PS51352">
    <property type="entry name" value="THIOREDOXIN_2"/>
    <property type="match status" value="1"/>
</dbReference>
<dbReference type="InterPro" id="IPR017937">
    <property type="entry name" value="Thioredoxin_CS"/>
</dbReference>
<evidence type="ECO:0000256" key="7">
    <source>
        <dbReference type="PIRNR" id="PIRNR000077"/>
    </source>
</evidence>
<evidence type="ECO:0000259" key="10">
    <source>
        <dbReference type="PROSITE" id="PS51352"/>
    </source>
</evidence>
<dbReference type="InterPro" id="IPR005746">
    <property type="entry name" value="Thioredoxin"/>
</dbReference>
<reference evidence="11" key="1">
    <citation type="submission" date="2020-10" db="EMBL/GenBank/DDBJ databases">
        <authorList>
            <person name="Gilroy R."/>
        </authorList>
    </citation>
    <scope>NUCLEOTIDE SEQUENCE</scope>
    <source>
        <strain evidence="11">B3-1481</strain>
    </source>
</reference>
<protein>
    <recommendedName>
        <fullName evidence="6 7">Thioredoxin</fullName>
    </recommendedName>
</protein>
<dbReference type="PANTHER" id="PTHR45663:SF11">
    <property type="entry name" value="GEO12009P1"/>
    <property type="match status" value="1"/>
</dbReference>
<evidence type="ECO:0000256" key="2">
    <source>
        <dbReference type="ARBA" id="ARBA00022448"/>
    </source>
</evidence>
<organism evidence="11 12">
    <name type="scientific">Candidatus Cryptobacteroides avistercoris</name>
    <dbReference type="NCBI Taxonomy" id="2840758"/>
    <lineage>
        <taxon>Bacteria</taxon>
        <taxon>Pseudomonadati</taxon>
        <taxon>Bacteroidota</taxon>
        <taxon>Bacteroidia</taxon>
        <taxon>Bacteroidales</taxon>
        <taxon>Candidatus Cryptobacteroides</taxon>
    </lineage>
</organism>
<accession>A0A9D9NPI7</accession>
<comment type="caution">
    <text evidence="11">The sequence shown here is derived from an EMBL/GenBank/DDBJ whole genome shotgun (WGS) entry which is preliminary data.</text>
</comment>
<reference evidence="11" key="2">
    <citation type="journal article" date="2021" name="PeerJ">
        <title>Extensive microbial diversity within the chicken gut microbiome revealed by metagenomics and culture.</title>
        <authorList>
            <person name="Gilroy R."/>
            <person name="Ravi A."/>
            <person name="Getino M."/>
            <person name="Pursley I."/>
            <person name="Horton D.L."/>
            <person name="Alikhan N.F."/>
            <person name="Baker D."/>
            <person name="Gharbi K."/>
            <person name="Hall N."/>
            <person name="Watson M."/>
            <person name="Adriaenssens E.M."/>
            <person name="Foster-Nyarko E."/>
            <person name="Jarju S."/>
            <person name="Secka A."/>
            <person name="Antonio M."/>
            <person name="Oren A."/>
            <person name="Chaudhuri R.R."/>
            <person name="La Ragione R."/>
            <person name="Hildebrand F."/>
            <person name="Pallen M.J."/>
        </authorList>
    </citation>
    <scope>NUCLEOTIDE SEQUENCE</scope>
    <source>
        <strain evidence="11">B3-1481</strain>
    </source>
</reference>
<dbReference type="Proteomes" id="UP000823769">
    <property type="component" value="Unassembled WGS sequence"/>
</dbReference>
<feature type="site" description="Deprotonates C-terminal active site Cys" evidence="8">
    <location>
        <position position="23"/>
    </location>
</feature>
<feature type="site" description="Contributes to redox potential value" evidence="8">
    <location>
        <position position="31"/>
    </location>
</feature>
<evidence type="ECO:0000313" key="12">
    <source>
        <dbReference type="Proteomes" id="UP000823769"/>
    </source>
</evidence>
<dbReference type="GO" id="GO:0015035">
    <property type="term" value="F:protein-disulfide reductase activity"/>
    <property type="evidence" value="ECO:0007669"/>
    <property type="project" value="UniProtKB-UniRule"/>
</dbReference>
<feature type="disulfide bond" description="Redox-active" evidence="9">
    <location>
        <begin position="29"/>
        <end position="32"/>
    </location>
</feature>
<evidence type="ECO:0000256" key="5">
    <source>
        <dbReference type="ARBA" id="ARBA00023284"/>
    </source>
</evidence>
<feature type="active site" description="Nucleophile" evidence="8">
    <location>
        <position position="32"/>
    </location>
</feature>
<feature type="site" description="Contributes to redox potential value" evidence="8">
    <location>
        <position position="30"/>
    </location>
</feature>
<dbReference type="GO" id="GO:0005737">
    <property type="term" value="C:cytoplasm"/>
    <property type="evidence" value="ECO:0007669"/>
    <property type="project" value="TreeGrafter"/>
</dbReference>
<dbReference type="PIRSF" id="PIRSF000077">
    <property type="entry name" value="Thioredoxin"/>
    <property type="match status" value="1"/>
</dbReference>
<name>A0A9D9NPI7_9BACT</name>
<dbReference type="CDD" id="cd02947">
    <property type="entry name" value="TRX_family"/>
    <property type="match status" value="1"/>
</dbReference>
<evidence type="ECO:0000256" key="3">
    <source>
        <dbReference type="ARBA" id="ARBA00022982"/>
    </source>
</evidence>
<sequence>MAKVINDSNIAEILASKEPVLIDFWATWCGPCRVLAPTVDEIAEEFEGRAVVAKCNVDDCEDISMKYGIRNIPTLLYFKGGELVDRTVGVVSKQDIADRLTKLI</sequence>
<dbReference type="PRINTS" id="PR00421">
    <property type="entry name" value="THIOREDOXIN"/>
</dbReference>
<dbReference type="NCBIfam" id="TIGR01068">
    <property type="entry name" value="thioredoxin"/>
    <property type="match status" value="1"/>
</dbReference>
<dbReference type="InterPro" id="IPR013766">
    <property type="entry name" value="Thioredoxin_domain"/>
</dbReference>
<dbReference type="PANTHER" id="PTHR45663">
    <property type="entry name" value="GEO12009P1"/>
    <property type="match status" value="1"/>
</dbReference>
<evidence type="ECO:0000256" key="8">
    <source>
        <dbReference type="PIRSR" id="PIRSR000077-1"/>
    </source>
</evidence>
<evidence type="ECO:0000313" key="11">
    <source>
        <dbReference type="EMBL" id="MBO8480663.1"/>
    </source>
</evidence>
<keyword evidence="5 9" id="KW-0676">Redox-active center</keyword>
<proteinExistence type="inferred from homology"/>
<dbReference type="FunFam" id="3.40.30.10:FF:000001">
    <property type="entry name" value="Thioredoxin"/>
    <property type="match status" value="1"/>
</dbReference>
<feature type="domain" description="Thioredoxin" evidence="10">
    <location>
        <begin position="1"/>
        <end position="104"/>
    </location>
</feature>
<comment type="similarity">
    <text evidence="1 7">Belongs to the thioredoxin family.</text>
</comment>
<dbReference type="InterPro" id="IPR036249">
    <property type="entry name" value="Thioredoxin-like_sf"/>
</dbReference>
<keyword evidence="2" id="KW-0813">Transport</keyword>